<comment type="function">
    <text evidence="1">Catalyzes the phosphorylation of riboflavin to FMN followed by the adenylation of FMN to FAD.</text>
</comment>
<dbReference type="InterPro" id="IPR014729">
    <property type="entry name" value="Rossmann-like_a/b/a_fold"/>
</dbReference>
<evidence type="ECO:0000256" key="8">
    <source>
        <dbReference type="ARBA" id="ARBA00022741"/>
    </source>
</evidence>
<keyword evidence="10 15" id="KW-0274">FAD</keyword>
<dbReference type="Pfam" id="PF06574">
    <property type="entry name" value="FAD_syn"/>
    <property type="match status" value="1"/>
</dbReference>
<keyword evidence="12" id="KW-0511">Multifunctional enzyme</keyword>
<dbReference type="PANTHER" id="PTHR22749">
    <property type="entry name" value="RIBOFLAVIN KINASE/FMN ADENYLYLTRANSFERASE"/>
    <property type="match status" value="1"/>
</dbReference>
<dbReference type="GO" id="GO:0009231">
    <property type="term" value="P:riboflavin biosynthetic process"/>
    <property type="evidence" value="ECO:0007669"/>
    <property type="project" value="InterPro"/>
</dbReference>
<dbReference type="AlphaFoldDB" id="Q027I4"/>
<dbReference type="STRING" id="234267.Acid_1839"/>
<keyword evidence="7 15" id="KW-0548">Nucleotidyltransferase</keyword>
<keyword evidence="6 15" id="KW-0808">Transferase</keyword>
<dbReference type="InterPro" id="IPR015864">
    <property type="entry name" value="FAD_synthase"/>
</dbReference>
<evidence type="ECO:0000259" key="16">
    <source>
        <dbReference type="SMART" id="SM00904"/>
    </source>
</evidence>
<dbReference type="GO" id="GO:0006747">
    <property type="term" value="P:FAD biosynthetic process"/>
    <property type="evidence" value="ECO:0007669"/>
    <property type="project" value="UniProtKB-UniRule"/>
</dbReference>
<dbReference type="NCBIfam" id="TIGR00083">
    <property type="entry name" value="ribF"/>
    <property type="match status" value="1"/>
</dbReference>
<evidence type="ECO:0000313" key="17">
    <source>
        <dbReference type="EMBL" id="ABJ82829.1"/>
    </source>
</evidence>
<sequence length="322" mass="35715" precursor="true">MQVYRSLAEIPRDFGPSAVTIGNFDGVHFGHRQILRRVKAIADEHGWKATVLTFDPHPTRIVAPDRTPPLLTSPEARATLMAEEGIENVLILPFTPELALLMPEEFVRRLLVEAMGARAVLVGDNFRFGHKAAGNVAVLADLGKRMGFTTEVVPAISCRGRMVSSSGIREMIRAGNVSLAARFLLHPYGMEGQVVSGRGVGSKQTVPTLNLATPAEVIPASGVYITYTRDLDAAREWRSITNVGYRPTFGASDQLTIETFLLDALEGETPARIRVEFLRRVREERKFDTPESLRAQILKDVRTAQNYFRRVKAWTGRECISC</sequence>
<evidence type="ECO:0000256" key="4">
    <source>
        <dbReference type="ARBA" id="ARBA00022630"/>
    </source>
</evidence>
<dbReference type="FunFam" id="3.40.50.620:FF:000021">
    <property type="entry name" value="Riboflavin biosynthesis protein"/>
    <property type="match status" value="1"/>
</dbReference>
<dbReference type="InterPro" id="IPR023468">
    <property type="entry name" value="Riboflavin_kinase"/>
</dbReference>
<protein>
    <recommendedName>
        <fullName evidence="15">Riboflavin biosynthesis protein</fullName>
    </recommendedName>
    <domain>
        <recommendedName>
            <fullName evidence="15">Riboflavin kinase</fullName>
            <ecNumber evidence="15">2.7.1.26</ecNumber>
        </recommendedName>
        <alternativeName>
            <fullName evidence="15">Flavokinase</fullName>
        </alternativeName>
    </domain>
    <domain>
        <recommendedName>
            <fullName evidence="15">FMN adenylyltransferase</fullName>
            <ecNumber evidence="15">2.7.7.2</ecNumber>
        </recommendedName>
        <alternativeName>
            <fullName evidence="15">FAD pyrophosphorylase</fullName>
        </alternativeName>
        <alternativeName>
            <fullName evidence="15">FAD synthase</fullName>
        </alternativeName>
    </domain>
</protein>
<accession>Q027I4</accession>
<dbReference type="HOGENOM" id="CLU_048437_0_2_0"/>
<proteinExistence type="inferred from homology"/>
<evidence type="ECO:0000256" key="9">
    <source>
        <dbReference type="ARBA" id="ARBA00022777"/>
    </source>
</evidence>
<dbReference type="FunCoup" id="Q027I4">
    <property type="interactions" value="458"/>
</dbReference>
<dbReference type="Gene3D" id="2.40.30.30">
    <property type="entry name" value="Riboflavin kinase-like"/>
    <property type="match status" value="1"/>
</dbReference>
<dbReference type="EMBL" id="CP000473">
    <property type="protein sequence ID" value="ABJ82829.1"/>
    <property type="molecule type" value="Genomic_DNA"/>
</dbReference>
<name>Q027I4_SOLUE</name>
<evidence type="ECO:0000256" key="14">
    <source>
        <dbReference type="ARBA" id="ARBA00049494"/>
    </source>
</evidence>
<evidence type="ECO:0000256" key="7">
    <source>
        <dbReference type="ARBA" id="ARBA00022695"/>
    </source>
</evidence>
<dbReference type="CDD" id="cd02064">
    <property type="entry name" value="FAD_synthetase_N"/>
    <property type="match status" value="1"/>
</dbReference>
<gene>
    <name evidence="17" type="ordered locus">Acid_1839</name>
</gene>
<evidence type="ECO:0000256" key="6">
    <source>
        <dbReference type="ARBA" id="ARBA00022679"/>
    </source>
</evidence>
<feature type="domain" description="Riboflavin kinase" evidence="16">
    <location>
        <begin position="183"/>
        <end position="309"/>
    </location>
</feature>
<keyword evidence="5 15" id="KW-0288">FMN</keyword>
<dbReference type="eggNOG" id="COG0196">
    <property type="taxonomic scope" value="Bacteria"/>
</dbReference>
<keyword evidence="8 15" id="KW-0547">Nucleotide-binding</keyword>
<dbReference type="OrthoDB" id="9803667at2"/>
<comment type="pathway">
    <text evidence="2 15">Cofactor biosynthesis; FAD biosynthesis; FAD from FMN: step 1/1.</text>
</comment>
<dbReference type="UniPathway" id="UPA00276">
    <property type="reaction ID" value="UER00406"/>
</dbReference>
<evidence type="ECO:0000256" key="10">
    <source>
        <dbReference type="ARBA" id="ARBA00022827"/>
    </source>
</evidence>
<comment type="pathway">
    <text evidence="3 15">Cofactor biosynthesis; FMN biosynthesis; FMN from riboflavin (ATP route): step 1/1.</text>
</comment>
<dbReference type="PANTHER" id="PTHR22749:SF6">
    <property type="entry name" value="RIBOFLAVIN KINASE"/>
    <property type="match status" value="1"/>
</dbReference>
<evidence type="ECO:0000256" key="12">
    <source>
        <dbReference type="ARBA" id="ARBA00023268"/>
    </source>
</evidence>
<dbReference type="NCBIfam" id="TIGR00125">
    <property type="entry name" value="cyt_tran_rel"/>
    <property type="match status" value="1"/>
</dbReference>
<dbReference type="InterPro" id="IPR015865">
    <property type="entry name" value="Riboflavin_kinase_bac/euk"/>
</dbReference>
<evidence type="ECO:0000256" key="3">
    <source>
        <dbReference type="ARBA" id="ARBA00005201"/>
    </source>
</evidence>
<reference evidence="17" key="1">
    <citation type="submission" date="2006-10" db="EMBL/GenBank/DDBJ databases">
        <title>Complete sequence of Solibacter usitatus Ellin6076.</title>
        <authorList>
            <consortium name="US DOE Joint Genome Institute"/>
            <person name="Copeland A."/>
            <person name="Lucas S."/>
            <person name="Lapidus A."/>
            <person name="Barry K."/>
            <person name="Detter J.C."/>
            <person name="Glavina del Rio T."/>
            <person name="Hammon N."/>
            <person name="Israni S."/>
            <person name="Dalin E."/>
            <person name="Tice H."/>
            <person name="Pitluck S."/>
            <person name="Thompson L.S."/>
            <person name="Brettin T."/>
            <person name="Bruce D."/>
            <person name="Han C."/>
            <person name="Tapia R."/>
            <person name="Gilna P."/>
            <person name="Schmutz J."/>
            <person name="Larimer F."/>
            <person name="Land M."/>
            <person name="Hauser L."/>
            <person name="Kyrpides N."/>
            <person name="Mikhailova N."/>
            <person name="Janssen P.H."/>
            <person name="Kuske C.R."/>
            <person name="Richardson P."/>
        </authorList>
    </citation>
    <scope>NUCLEOTIDE SEQUENCE</scope>
    <source>
        <strain evidence="17">Ellin6076</strain>
    </source>
</reference>
<dbReference type="SUPFAM" id="SSF52374">
    <property type="entry name" value="Nucleotidylyl transferase"/>
    <property type="match status" value="1"/>
</dbReference>
<dbReference type="GO" id="GO:0009398">
    <property type="term" value="P:FMN biosynthetic process"/>
    <property type="evidence" value="ECO:0007669"/>
    <property type="project" value="UniProtKB-UniRule"/>
</dbReference>
<evidence type="ECO:0000256" key="11">
    <source>
        <dbReference type="ARBA" id="ARBA00022840"/>
    </source>
</evidence>
<dbReference type="GO" id="GO:0008531">
    <property type="term" value="F:riboflavin kinase activity"/>
    <property type="evidence" value="ECO:0007669"/>
    <property type="project" value="UniProtKB-UniRule"/>
</dbReference>
<comment type="catalytic activity">
    <reaction evidence="14 15">
        <text>FMN + ATP + H(+) = FAD + diphosphate</text>
        <dbReference type="Rhea" id="RHEA:17237"/>
        <dbReference type="ChEBI" id="CHEBI:15378"/>
        <dbReference type="ChEBI" id="CHEBI:30616"/>
        <dbReference type="ChEBI" id="CHEBI:33019"/>
        <dbReference type="ChEBI" id="CHEBI:57692"/>
        <dbReference type="ChEBI" id="CHEBI:58210"/>
        <dbReference type="EC" id="2.7.7.2"/>
    </reaction>
</comment>
<comment type="catalytic activity">
    <reaction evidence="13 15">
        <text>riboflavin + ATP = FMN + ADP + H(+)</text>
        <dbReference type="Rhea" id="RHEA:14357"/>
        <dbReference type="ChEBI" id="CHEBI:15378"/>
        <dbReference type="ChEBI" id="CHEBI:30616"/>
        <dbReference type="ChEBI" id="CHEBI:57986"/>
        <dbReference type="ChEBI" id="CHEBI:58210"/>
        <dbReference type="ChEBI" id="CHEBI:456216"/>
        <dbReference type="EC" id="2.7.1.26"/>
    </reaction>
</comment>
<dbReference type="Gene3D" id="3.40.50.620">
    <property type="entry name" value="HUPs"/>
    <property type="match status" value="1"/>
</dbReference>
<dbReference type="InParanoid" id="Q027I4"/>
<evidence type="ECO:0000256" key="13">
    <source>
        <dbReference type="ARBA" id="ARBA00047880"/>
    </source>
</evidence>
<dbReference type="InterPro" id="IPR004821">
    <property type="entry name" value="Cyt_trans-like"/>
</dbReference>
<dbReference type="GO" id="GO:0005524">
    <property type="term" value="F:ATP binding"/>
    <property type="evidence" value="ECO:0007669"/>
    <property type="project" value="UniProtKB-UniRule"/>
</dbReference>
<dbReference type="InterPro" id="IPR002606">
    <property type="entry name" value="Riboflavin_kinase_bac"/>
</dbReference>
<comment type="similarity">
    <text evidence="15">Belongs to the ribF family.</text>
</comment>
<dbReference type="NCBIfam" id="NF004162">
    <property type="entry name" value="PRK05627.1-5"/>
    <property type="match status" value="1"/>
</dbReference>
<dbReference type="Pfam" id="PF01687">
    <property type="entry name" value="Flavokinase"/>
    <property type="match status" value="1"/>
</dbReference>
<dbReference type="SMART" id="SM00904">
    <property type="entry name" value="Flavokinase"/>
    <property type="match status" value="1"/>
</dbReference>
<dbReference type="SUPFAM" id="SSF82114">
    <property type="entry name" value="Riboflavin kinase-like"/>
    <property type="match status" value="1"/>
</dbReference>
<dbReference type="InterPro" id="IPR023465">
    <property type="entry name" value="Riboflavin_kinase_dom_sf"/>
</dbReference>
<dbReference type="KEGG" id="sus:Acid_1839"/>
<dbReference type="PIRSF" id="PIRSF004491">
    <property type="entry name" value="FAD_Synth"/>
    <property type="match status" value="1"/>
</dbReference>
<evidence type="ECO:0000256" key="5">
    <source>
        <dbReference type="ARBA" id="ARBA00022643"/>
    </source>
</evidence>
<keyword evidence="11 15" id="KW-0067">ATP-binding</keyword>
<evidence type="ECO:0000256" key="15">
    <source>
        <dbReference type="PIRNR" id="PIRNR004491"/>
    </source>
</evidence>
<evidence type="ECO:0000256" key="2">
    <source>
        <dbReference type="ARBA" id="ARBA00004726"/>
    </source>
</evidence>
<dbReference type="EC" id="2.7.1.26" evidence="15"/>
<organism evidence="17">
    <name type="scientific">Solibacter usitatus (strain Ellin6076)</name>
    <dbReference type="NCBI Taxonomy" id="234267"/>
    <lineage>
        <taxon>Bacteria</taxon>
        <taxon>Pseudomonadati</taxon>
        <taxon>Acidobacteriota</taxon>
        <taxon>Terriglobia</taxon>
        <taxon>Bryobacterales</taxon>
        <taxon>Solibacteraceae</taxon>
        <taxon>Candidatus Solibacter</taxon>
    </lineage>
</organism>
<dbReference type="GO" id="GO:0003919">
    <property type="term" value="F:FMN adenylyltransferase activity"/>
    <property type="evidence" value="ECO:0007669"/>
    <property type="project" value="UniProtKB-UniRule"/>
</dbReference>
<dbReference type="UniPathway" id="UPA00277">
    <property type="reaction ID" value="UER00407"/>
</dbReference>
<evidence type="ECO:0000256" key="1">
    <source>
        <dbReference type="ARBA" id="ARBA00002121"/>
    </source>
</evidence>
<dbReference type="EC" id="2.7.7.2" evidence="15"/>
<keyword evidence="4 15" id="KW-0285">Flavoprotein</keyword>
<keyword evidence="9 15" id="KW-0418">Kinase</keyword>